<feature type="transmembrane region" description="Helical" evidence="1">
    <location>
        <begin position="333"/>
        <end position="361"/>
    </location>
</feature>
<feature type="transmembrane region" description="Helical" evidence="1">
    <location>
        <begin position="79"/>
        <end position="102"/>
    </location>
</feature>
<feature type="transmembrane region" description="Helical" evidence="1">
    <location>
        <begin position="138"/>
        <end position="159"/>
    </location>
</feature>
<feature type="transmembrane region" description="Helical" evidence="1">
    <location>
        <begin position="253"/>
        <end position="272"/>
    </location>
</feature>
<comment type="caution">
    <text evidence="2">The sequence shown here is derived from an EMBL/GenBank/DDBJ whole genome shotgun (WGS) entry which is preliminary data.</text>
</comment>
<evidence type="ECO:0000313" key="3">
    <source>
        <dbReference type="Proteomes" id="UP001429580"/>
    </source>
</evidence>
<protein>
    <submittedName>
        <fullName evidence="2">Uncharacterized protein</fullName>
    </submittedName>
</protein>
<feature type="transmembrane region" description="Helical" evidence="1">
    <location>
        <begin position="208"/>
        <end position="225"/>
    </location>
</feature>
<gene>
    <name evidence="2" type="ORF">FHS82_000213</name>
</gene>
<dbReference type="Proteomes" id="UP001429580">
    <property type="component" value="Unassembled WGS sequence"/>
</dbReference>
<feature type="transmembrane region" description="Helical" evidence="1">
    <location>
        <begin position="231"/>
        <end position="248"/>
    </location>
</feature>
<reference evidence="2 3" key="1">
    <citation type="submission" date="2020-03" db="EMBL/GenBank/DDBJ databases">
        <title>Genomic Encyclopedia of Type Strains, Phase IV (KMG-IV): sequencing the most valuable type-strain genomes for metagenomic binning, comparative biology and taxonomic classification.</title>
        <authorList>
            <person name="Goeker M."/>
        </authorList>
    </citation>
    <scope>NUCLEOTIDE SEQUENCE [LARGE SCALE GENOMIC DNA]</scope>
    <source>
        <strain evidence="2 3">DSM 103870</strain>
    </source>
</reference>
<sequence>MEAISPGADIAGGGAAEPTGGAHNVAITVILLVVLPFFGQSFYYMSQWPAVYYLSKAWPVIVVLLTLRGLTSADAPLRPFFLILLAYLLGIAPVVAMANWGGGLADAMLTTVKVWPFTYYFALLALLRLLAPTPRQLACSMLAPGVATFVLMPLLWLTIPESGYSTDAVGAKFLLYDVERGYRIYMPIFFGVLLLFYLVRRLQQQRELWVALAILCCFAMLVFIYKQRMTIAAAAVVAGLALIPPRWFRLATALVLCGGTAAAVGAGFSPFATSVQEALGGSLSVRLQSLRSAFAYLGDDPFGWLVGMGAMSRFGEVTMGDILGNDFFFLADIGWAGIVFEYGLAGAAMILAIHFAGFHLARGLARGEAASPFVMAVGDYILFMLVQSAVYSLVFVPGEFASLLAIAVYLDRPGGTAPTDAPQAHTPAAAIHFEPRPPAILHAPACTRTRR</sequence>
<evidence type="ECO:0000313" key="2">
    <source>
        <dbReference type="EMBL" id="NIJ56400.1"/>
    </source>
</evidence>
<name>A0ABX0UX27_9HYPH</name>
<feature type="transmembrane region" description="Helical" evidence="1">
    <location>
        <begin position="50"/>
        <end position="67"/>
    </location>
</feature>
<organism evidence="2 3">
    <name type="scientific">Pseudochelatococcus lubricantis</name>
    <dbReference type="NCBI Taxonomy" id="1538102"/>
    <lineage>
        <taxon>Bacteria</taxon>
        <taxon>Pseudomonadati</taxon>
        <taxon>Pseudomonadota</taxon>
        <taxon>Alphaproteobacteria</taxon>
        <taxon>Hyphomicrobiales</taxon>
        <taxon>Chelatococcaceae</taxon>
        <taxon>Pseudochelatococcus</taxon>
    </lineage>
</organism>
<accession>A0ABX0UX27</accession>
<keyword evidence="1" id="KW-0472">Membrane</keyword>
<keyword evidence="3" id="KW-1185">Reference proteome</keyword>
<proteinExistence type="predicted"/>
<dbReference type="EMBL" id="JAASQI010000001">
    <property type="protein sequence ID" value="NIJ56400.1"/>
    <property type="molecule type" value="Genomic_DNA"/>
</dbReference>
<keyword evidence="1" id="KW-1133">Transmembrane helix</keyword>
<feature type="transmembrane region" description="Helical" evidence="1">
    <location>
        <begin position="25"/>
        <end position="44"/>
    </location>
</feature>
<feature type="transmembrane region" description="Helical" evidence="1">
    <location>
        <begin position="182"/>
        <end position="199"/>
    </location>
</feature>
<evidence type="ECO:0000256" key="1">
    <source>
        <dbReference type="SAM" id="Phobius"/>
    </source>
</evidence>
<keyword evidence="1" id="KW-0812">Transmembrane</keyword>
<dbReference type="RefSeq" id="WP_166947838.1">
    <property type="nucleotide sequence ID" value="NZ_JAASQI010000001.1"/>
</dbReference>
<feature type="transmembrane region" description="Helical" evidence="1">
    <location>
        <begin position="114"/>
        <end position="131"/>
    </location>
</feature>
<feature type="transmembrane region" description="Helical" evidence="1">
    <location>
        <begin position="373"/>
        <end position="394"/>
    </location>
</feature>